<feature type="compositionally biased region" description="Basic and acidic residues" evidence="1">
    <location>
        <begin position="535"/>
        <end position="549"/>
    </location>
</feature>
<reference evidence="2" key="1">
    <citation type="submission" date="2023-10" db="EMBL/GenBank/DDBJ databases">
        <title>Genome assembly of Pristionchus species.</title>
        <authorList>
            <person name="Yoshida K."/>
            <person name="Sommer R.J."/>
        </authorList>
    </citation>
    <scope>NUCLEOTIDE SEQUENCE</scope>
    <source>
        <strain evidence="2">RS0144</strain>
    </source>
</reference>
<dbReference type="EMBL" id="BTSX01000003">
    <property type="protein sequence ID" value="GMS87206.1"/>
    <property type="molecule type" value="Genomic_DNA"/>
</dbReference>
<evidence type="ECO:0000313" key="2">
    <source>
        <dbReference type="EMBL" id="GMS87206.1"/>
    </source>
</evidence>
<proteinExistence type="predicted"/>
<feature type="compositionally biased region" description="Basic and acidic residues" evidence="1">
    <location>
        <begin position="447"/>
        <end position="463"/>
    </location>
</feature>
<accession>A0AAV5SV26</accession>
<evidence type="ECO:0008006" key="4">
    <source>
        <dbReference type="Google" id="ProtNLM"/>
    </source>
</evidence>
<feature type="compositionally biased region" description="Basic residues" evidence="1">
    <location>
        <begin position="360"/>
        <end position="382"/>
    </location>
</feature>
<feature type="compositionally biased region" description="Basic and acidic residues" evidence="1">
    <location>
        <begin position="67"/>
        <end position="78"/>
    </location>
</feature>
<protein>
    <recommendedName>
        <fullName evidence="4">RNA binding protein</fullName>
    </recommendedName>
</protein>
<name>A0AAV5SV26_9BILA</name>
<feature type="compositionally biased region" description="Acidic residues" evidence="1">
    <location>
        <begin position="53"/>
        <end position="66"/>
    </location>
</feature>
<dbReference type="AlphaFoldDB" id="A0AAV5SV26"/>
<feature type="compositionally biased region" description="Low complexity" evidence="1">
    <location>
        <begin position="341"/>
        <end position="359"/>
    </location>
</feature>
<keyword evidence="3" id="KW-1185">Reference proteome</keyword>
<feature type="compositionally biased region" description="Polar residues" evidence="1">
    <location>
        <begin position="518"/>
        <end position="530"/>
    </location>
</feature>
<comment type="caution">
    <text evidence="2">The sequence shown here is derived from an EMBL/GenBank/DDBJ whole genome shotgun (WGS) entry which is preliminary data.</text>
</comment>
<dbReference type="Proteomes" id="UP001432027">
    <property type="component" value="Unassembled WGS sequence"/>
</dbReference>
<feature type="compositionally biased region" description="Basic and acidic residues" evidence="1">
    <location>
        <begin position="472"/>
        <end position="495"/>
    </location>
</feature>
<feature type="region of interest" description="Disordered" evidence="1">
    <location>
        <begin position="49"/>
        <end position="102"/>
    </location>
</feature>
<feature type="region of interest" description="Disordered" evidence="1">
    <location>
        <begin position="322"/>
        <end position="549"/>
    </location>
</feature>
<feature type="non-terminal residue" evidence="2">
    <location>
        <position position="650"/>
    </location>
</feature>
<sequence>MDEEELLLHGDDGTAVITDHLNEEDLLNDSINGDAGSNAEESAAAVIKLESLDHEELDYEEEDEKEERESRFTSERAKKSPVRAPEEAAAAAAAKTNENTGIAGRGSYRGRVMRGGAGFRGGMGGNFNMRGGMRMVAGGGSAGPISLLTSNIPPPMMMAGPGIGGPLGKILVNPNFPVGAGLTLLPTPGPGGYGAPPMGLRGPMMAPGPLGPKVTLSIDGAPALAVPVNMPRAPPQMGPGPGGVPMSMPPPSLSMRPGGGPPLMLNPMAGPPPSAMRFPPGMGPPPMNIGMNVPPPGMAGQMAGGVAGNWNLMVEAFLGDKKTSASSGDRSKKKKRRRSRSSSYSSSSDSESSYSGSSRSRSRSPRRSRKRRSGVTRKHSRKERSSGTSGKAERAGERRVFRTGPNSFRINPAPANGGSELPSLLDGMERGGGGGGSNSTSSSSRSRRADRERQREHDSRDSARALGLDDDYLSKVEEQRRRREEELRRRKERSEGGGSGSATTTGRSGEAHRERAPATSSRGRNDSNGNGAAAKDARKKPEPAAVDDSRRKAYLAVHVKNVGSLGEAALGRVKALANEVGETKKVWRSADDVITVIFVELDKAKAFMLKYNGSATTPFSIACVSRRFSHSYYQRCIYRFRFTPPPPPPP</sequence>
<evidence type="ECO:0000313" key="3">
    <source>
        <dbReference type="Proteomes" id="UP001432027"/>
    </source>
</evidence>
<feature type="compositionally biased region" description="Basic and acidic residues" evidence="1">
    <location>
        <begin position="391"/>
        <end position="400"/>
    </location>
</feature>
<organism evidence="2 3">
    <name type="scientific">Pristionchus entomophagus</name>
    <dbReference type="NCBI Taxonomy" id="358040"/>
    <lineage>
        <taxon>Eukaryota</taxon>
        <taxon>Metazoa</taxon>
        <taxon>Ecdysozoa</taxon>
        <taxon>Nematoda</taxon>
        <taxon>Chromadorea</taxon>
        <taxon>Rhabditida</taxon>
        <taxon>Rhabditina</taxon>
        <taxon>Diplogasteromorpha</taxon>
        <taxon>Diplogasteroidea</taxon>
        <taxon>Neodiplogasteridae</taxon>
        <taxon>Pristionchus</taxon>
    </lineage>
</organism>
<feature type="compositionally biased region" description="Basic residues" evidence="1">
    <location>
        <begin position="331"/>
        <end position="340"/>
    </location>
</feature>
<gene>
    <name evidence="2" type="ORF">PENTCL1PPCAC_9381</name>
</gene>
<evidence type="ECO:0000256" key="1">
    <source>
        <dbReference type="SAM" id="MobiDB-lite"/>
    </source>
</evidence>